<evidence type="ECO:0000259" key="1">
    <source>
        <dbReference type="PROSITE" id="PS50181"/>
    </source>
</evidence>
<gene>
    <name evidence="2" type="ORF">ACJIZ3_009566</name>
</gene>
<dbReference type="InterPro" id="IPR036047">
    <property type="entry name" value="F-box-like_dom_sf"/>
</dbReference>
<dbReference type="SUPFAM" id="SSF81383">
    <property type="entry name" value="F-box domain"/>
    <property type="match status" value="1"/>
</dbReference>
<accession>A0ABD3TCW3</accession>
<dbReference type="PANTHER" id="PTHR34145:SF79">
    <property type="entry name" value="F-BOX DOMAIN, FBD DOMAIN, LEUCINE-RICH REPEAT DOMAIN SUPERFAMILY"/>
    <property type="match status" value="1"/>
</dbReference>
<keyword evidence="3" id="KW-1185">Reference proteome</keyword>
<reference evidence="2 3" key="1">
    <citation type="submission" date="2024-12" db="EMBL/GenBank/DDBJ databases">
        <title>The unique morphological basis and parallel evolutionary history of personate flowers in Penstemon.</title>
        <authorList>
            <person name="Depatie T.H."/>
            <person name="Wessinger C.A."/>
        </authorList>
    </citation>
    <scope>NUCLEOTIDE SEQUENCE [LARGE SCALE GENOMIC DNA]</scope>
    <source>
        <strain evidence="2">WTNN_2</strain>
        <tissue evidence="2">Leaf</tissue>
    </source>
</reference>
<dbReference type="Gene3D" id="3.80.10.10">
    <property type="entry name" value="Ribonuclease Inhibitor"/>
    <property type="match status" value="1"/>
</dbReference>
<dbReference type="PROSITE" id="PS50181">
    <property type="entry name" value="FBOX"/>
    <property type="match status" value="1"/>
</dbReference>
<name>A0ABD3TCW3_9LAMI</name>
<dbReference type="Pfam" id="PF23622">
    <property type="entry name" value="LRR_At1g61320_AtMIF1"/>
    <property type="match status" value="1"/>
</dbReference>
<dbReference type="EMBL" id="JBJXBP010000004">
    <property type="protein sequence ID" value="KAL3834830.1"/>
    <property type="molecule type" value="Genomic_DNA"/>
</dbReference>
<evidence type="ECO:0000313" key="2">
    <source>
        <dbReference type="EMBL" id="KAL3834830.1"/>
    </source>
</evidence>
<dbReference type="InterPro" id="IPR001810">
    <property type="entry name" value="F-box_dom"/>
</dbReference>
<organism evidence="2 3">
    <name type="scientific">Penstemon smallii</name>
    <dbReference type="NCBI Taxonomy" id="265156"/>
    <lineage>
        <taxon>Eukaryota</taxon>
        <taxon>Viridiplantae</taxon>
        <taxon>Streptophyta</taxon>
        <taxon>Embryophyta</taxon>
        <taxon>Tracheophyta</taxon>
        <taxon>Spermatophyta</taxon>
        <taxon>Magnoliopsida</taxon>
        <taxon>eudicotyledons</taxon>
        <taxon>Gunneridae</taxon>
        <taxon>Pentapetalae</taxon>
        <taxon>asterids</taxon>
        <taxon>lamiids</taxon>
        <taxon>Lamiales</taxon>
        <taxon>Plantaginaceae</taxon>
        <taxon>Cheloneae</taxon>
        <taxon>Penstemon</taxon>
    </lineage>
</organism>
<dbReference type="AlphaFoldDB" id="A0ABD3TCW3"/>
<proteinExistence type="predicted"/>
<dbReference type="InterPro" id="IPR032675">
    <property type="entry name" value="LRR_dom_sf"/>
</dbReference>
<dbReference type="InterPro" id="IPR055357">
    <property type="entry name" value="LRR_At1g61320_AtMIF1"/>
</dbReference>
<dbReference type="PANTHER" id="PTHR34145">
    <property type="entry name" value="OS02G0105600 PROTEIN"/>
    <property type="match status" value="1"/>
</dbReference>
<dbReference type="Proteomes" id="UP001634393">
    <property type="component" value="Unassembled WGS sequence"/>
</dbReference>
<dbReference type="Pfam" id="PF00646">
    <property type="entry name" value="F-box"/>
    <property type="match status" value="1"/>
</dbReference>
<feature type="domain" description="F-box" evidence="1">
    <location>
        <begin position="17"/>
        <end position="51"/>
    </location>
</feature>
<protein>
    <recommendedName>
        <fullName evidence="1">F-box domain-containing protein</fullName>
    </recommendedName>
</protein>
<dbReference type="InterPro" id="IPR053772">
    <property type="entry name" value="At1g61320/At1g61330-like"/>
</dbReference>
<sequence>MRKKARVTEPRDECDFEDYVSSLPDEILVSILSLLTLKEAVVTSNLSRRMRYTWTHISGLDFDANDKLDKIAADPKSRTTERPKYINWVNRVLRQHKGSKVDSFRICFDLDKRSKCAIDHWVKFAITKGVQTLELDLLENGERLRQPTRNYTFSQKLLSHYKGFAFNRLEGLVLKCVNVSEEALQCLISNCPVLKYLSMHGSGDLMNVKVSGPSLTLKYFEIVFCLSVETIEISNVNLVAFSYLGPRVDLNIYNVPMLDEISIGEGYTGLENNVFGQLSCCLYQLEVLTLDIYCPEENIKLDMFPELPKLKQLILRVGAWDDDSLLEFTSFVKACPNLNRFVLQLIWMSLSKRRRKIREAAKYTHRFLKLVEIVGYYGRTSDAEIAMYFFENAVALEKIIIDPRYQVMVRPPVGVDQTMKEENARRRAKQQLEAIKPPGVQLVIL</sequence>
<comment type="caution">
    <text evidence="2">The sequence shown here is derived from an EMBL/GenBank/DDBJ whole genome shotgun (WGS) entry which is preliminary data.</text>
</comment>
<evidence type="ECO:0000313" key="3">
    <source>
        <dbReference type="Proteomes" id="UP001634393"/>
    </source>
</evidence>
<dbReference type="CDD" id="cd22160">
    <property type="entry name" value="F-box_AtFBL13-like"/>
    <property type="match status" value="1"/>
</dbReference>
<dbReference type="InterPro" id="IPR053781">
    <property type="entry name" value="F-box_AtFBL13-like"/>
</dbReference>
<dbReference type="SUPFAM" id="SSF52047">
    <property type="entry name" value="RNI-like"/>
    <property type="match status" value="1"/>
</dbReference>